<dbReference type="InterPro" id="IPR017451">
    <property type="entry name" value="F-box-assoc_interact_dom"/>
</dbReference>
<dbReference type="EMBL" id="JACGWJ010000009">
    <property type="protein sequence ID" value="KAL0398716.1"/>
    <property type="molecule type" value="Genomic_DNA"/>
</dbReference>
<evidence type="ECO:0000313" key="2">
    <source>
        <dbReference type="EMBL" id="KAL0398716.1"/>
    </source>
</evidence>
<organism evidence="2">
    <name type="scientific">Sesamum radiatum</name>
    <name type="common">Black benniseed</name>
    <dbReference type="NCBI Taxonomy" id="300843"/>
    <lineage>
        <taxon>Eukaryota</taxon>
        <taxon>Viridiplantae</taxon>
        <taxon>Streptophyta</taxon>
        <taxon>Embryophyta</taxon>
        <taxon>Tracheophyta</taxon>
        <taxon>Spermatophyta</taxon>
        <taxon>Magnoliopsida</taxon>
        <taxon>eudicotyledons</taxon>
        <taxon>Gunneridae</taxon>
        <taxon>Pentapetalae</taxon>
        <taxon>asterids</taxon>
        <taxon>lamiids</taxon>
        <taxon>Lamiales</taxon>
        <taxon>Pedaliaceae</taxon>
        <taxon>Sesamum</taxon>
    </lineage>
</organism>
<dbReference type="Pfam" id="PF00646">
    <property type="entry name" value="F-box"/>
    <property type="match status" value="1"/>
</dbReference>
<evidence type="ECO:0000259" key="1">
    <source>
        <dbReference type="PROSITE" id="PS50181"/>
    </source>
</evidence>
<dbReference type="InterPro" id="IPR013187">
    <property type="entry name" value="F-box-assoc_dom_typ3"/>
</dbReference>
<protein>
    <submittedName>
        <fullName evidence="2">F-box protein</fullName>
    </submittedName>
</protein>
<dbReference type="InterPro" id="IPR036047">
    <property type="entry name" value="F-box-like_dom_sf"/>
</dbReference>
<sequence length="333" mass="38057">MSSSALPHELIFEILSWLPVCSILRFKCVSKRWSSTIQDLAFVDVHMKRAFGGWVFSTTTSDDPHESAADQIFIARCCGLILEKSKGAQKFRLRNPSTREILHVPAPDENVLCCMRLCYITSTNEFKLVYPYTNGADENGGFKILTIGPNATWRMVEFPFSCKLGIVRVYIRVLHEVYYMIRLPKSAGTCDAEVVCLEMENEQLSRIKIPDNLFLDWRRVWPVDWDGKLSLGGVENDKLHVWVLESVKEQRWADRKIVIPLSFITRKVCCELHDIGLVINTDHGELLVLDIVTGTISKRIGAPAGEQFLYYFEPSLVRLEGMRPETETTYESN</sequence>
<dbReference type="PANTHER" id="PTHR31111">
    <property type="entry name" value="BNAA05G37150D PROTEIN-RELATED"/>
    <property type="match status" value="1"/>
</dbReference>
<gene>
    <name evidence="2" type="ORF">Sradi_2214900</name>
</gene>
<dbReference type="PROSITE" id="PS50181">
    <property type="entry name" value="FBOX"/>
    <property type="match status" value="1"/>
</dbReference>
<proteinExistence type="predicted"/>
<dbReference type="NCBIfam" id="TIGR01640">
    <property type="entry name" value="F_box_assoc_1"/>
    <property type="match status" value="1"/>
</dbReference>
<name>A0AAW2T511_SESRA</name>
<feature type="domain" description="F-box" evidence="1">
    <location>
        <begin position="1"/>
        <end position="50"/>
    </location>
</feature>
<dbReference type="InterPro" id="IPR001810">
    <property type="entry name" value="F-box_dom"/>
</dbReference>
<dbReference type="PANTHER" id="PTHR31111:SF136">
    <property type="entry name" value="F-BOX ASSOCIATED DOMAIN-CONTAINING PROTEIN"/>
    <property type="match status" value="1"/>
</dbReference>
<dbReference type="SUPFAM" id="SSF81383">
    <property type="entry name" value="F-box domain"/>
    <property type="match status" value="1"/>
</dbReference>
<dbReference type="AlphaFoldDB" id="A0AAW2T511"/>
<accession>A0AAW2T511</accession>
<reference evidence="2" key="1">
    <citation type="submission" date="2020-06" db="EMBL/GenBank/DDBJ databases">
        <authorList>
            <person name="Li T."/>
            <person name="Hu X."/>
            <person name="Zhang T."/>
            <person name="Song X."/>
            <person name="Zhang H."/>
            <person name="Dai N."/>
            <person name="Sheng W."/>
            <person name="Hou X."/>
            <person name="Wei L."/>
        </authorList>
    </citation>
    <scope>NUCLEOTIDE SEQUENCE</scope>
    <source>
        <strain evidence="2">G02</strain>
        <tissue evidence="2">Leaf</tissue>
    </source>
</reference>
<dbReference type="Pfam" id="PF08268">
    <property type="entry name" value="FBA_3"/>
    <property type="match status" value="1"/>
</dbReference>
<dbReference type="SMART" id="SM00256">
    <property type="entry name" value="FBOX"/>
    <property type="match status" value="1"/>
</dbReference>
<dbReference type="Gene3D" id="1.20.1280.50">
    <property type="match status" value="1"/>
</dbReference>
<reference evidence="2" key="2">
    <citation type="journal article" date="2024" name="Plant">
        <title>Genomic evolution and insights into agronomic trait innovations of Sesamum species.</title>
        <authorList>
            <person name="Miao H."/>
            <person name="Wang L."/>
            <person name="Qu L."/>
            <person name="Liu H."/>
            <person name="Sun Y."/>
            <person name="Le M."/>
            <person name="Wang Q."/>
            <person name="Wei S."/>
            <person name="Zheng Y."/>
            <person name="Lin W."/>
            <person name="Duan Y."/>
            <person name="Cao H."/>
            <person name="Xiong S."/>
            <person name="Wang X."/>
            <person name="Wei L."/>
            <person name="Li C."/>
            <person name="Ma Q."/>
            <person name="Ju M."/>
            <person name="Zhao R."/>
            <person name="Li G."/>
            <person name="Mu C."/>
            <person name="Tian Q."/>
            <person name="Mei H."/>
            <person name="Zhang T."/>
            <person name="Gao T."/>
            <person name="Zhang H."/>
        </authorList>
    </citation>
    <scope>NUCLEOTIDE SEQUENCE</scope>
    <source>
        <strain evidence="2">G02</strain>
    </source>
</reference>
<comment type="caution">
    <text evidence="2">The sequence shown here is derived from an EMBL/GenBank/DDBJ whole genome shotgun (WGS) entry which is preliminary data.</text>
</comment>